<proteinExistence type="predicted"/>
<comment type="caution">
    <text evidence="2">The sequence shown here is derived from an EMBL/GenBank/DDBJ whole genome shotgun (WGS) entry which is preliminary data.</text>
</comment>
<keyword evidence="1" id="KW-0812">Transmembrane</keyword>
<gene>
    <name evidence="2" type="ORF">ACFO3D_00475</name>
</gene>
<evidence type="ECO:0000313" key="3">
    <source>
        <dbReference type="Proteomes" id="UP001595989"/>
    </source>
</evidence>
<name>A0ABV9DD14_9BACI</name>
<dbReference type="RefSeq" id="WP_390292606.1">
    <property type="nucleotide sequence ID" value="NZ_JBHSFU010000001.1"/>
</dbReference>
<feature type="transmembrane region" description="Helical" evidence="1">
    <location>
        <begin position="16"/>
        <end position="38"/>
    </location>
</feature>
<evidence type="ECO:0000256" key="1">
    <source>
        <dbReference type="SAM" id="Phobius"/>
    </source>
</evidence>
<keyword evidence="3" id="KW-1185">Reference proteome</keyword>
<evidence type="ECO:0000313" key="2">
    <source>
        <dbReference type="EMBL" id="MFC4556679.1"/>
    </source>
</evidence>
<accession>A0ABV9DD14</accession>
<reference evidence="3" key="1">
    <citation type="journal article" date="2019" name="Int. J. Syst. Evol. Microbiol.">
        <title>The Global Catalogue of Microorganisms (GCM) 10K type strain sequencing project: providing services to taxonomists for standard genome sequencing and annotation.</title>
        <authorList>
            <consortium name="The Broad Institute Genomics Platform"/>
            <consortium name="The Broad Institute Genome Sequencing Center for Infectious Disease"/>
            <person name="Wu L."/>
            <person name="Ma J."/>
        </authorList>
    </citation>
    <scope>NUCLEOTIDE SEQUENCE [LARGE SCALE GENOMIC DNA]</scope>
    <source>
        <strain evidence="3">CGMCC 4.7426</strain>
    </source>
</reference>
<keyword evidence="1" id="KW-1133">Transmembrane helix</keyword>
<protein>
    <submittedName>
        <fullName evidence="2">Uncharacterized protein</fullName>
    </submittedName>
</protein>
<organism evidence="2 3">
    <name type="scientific">Virgibacillus kekensis</name>
    <dbReference type="NCBI Taxonomy" id="202261"/>
    <lineage>
        <taxon>Bacteria</taxon>
        <taxon>Bacillati</taxon>
        <taxon>Bacillota</taxon>
        <taxon>Bacilli</taxon>
        <taxon>Bacillales</taxon>
        <taxon>Bacillaceae</taxon>
        <taxon>Virgibacillus</taxon>
    </lineage>
</organism>
<keyword evidence="1" id="KW-0472">Membrane</keyword>
<dbReference type="EMBL" id="JBHSFU010000001">
    <property type="protein sequence ID" value="MFC4556679.1"/>
    <property type="molecule type" value="Genomic_DNA"/>
</dbReference>
<sequence>MNTEINFLEKQPKKTATNLITVALLIIFLVLLTAIFFYQKVTYQTDTDNKQLALAEIESKLINQQDSDREAINIYQLKKNIADMESALPDNLTLYKKVTGLLENPGQLINYDSSKKKLVVMAKFPELEQIAKYIGTMGDQVYINDIQLTSVVRTGEFYHATLTVTPDTQALGKELAERD</sequence>
<dbReference type="Proteomes" id="UP001595989">
    <property type="component" value="Unassembled WGS sequence"/>
</dbReference>